<dbReference type="VEuPathDB" id="TrichDB:TRFO_23293"/>
<evidence type="ECO:0000313" key="1">
    <source>
        <dbReference type="EMBL" id="OHT08221.1"/>
    </source>
</evidence>
<dbReference type="OrthoDB" id="10653056at2759"/>
<comment type="caution">
    <text evidence="1">The sequence shown here is derived from an EMBL/GenBank/DDBJ whole genome shotgun (WGS) entry which is preliminary data.</text>
</comment>
<accession>A0A1J4KFU1</accession>
<organism evidence="1 2">
    <name type="scientific">Tritrichomonas foetus</name>
    <dbReference type="NCBI Taxonomy" id="1144522"/>
    <lineage>
        <taxon>Eukaryota</taxon>
        <taxon>Metamonada</taxon>
        <taxon>Parabasalia</taxon>
        <taxon>Tritrichomonadida</taxon>
        <taxon>Tritrichomonadidae</taxon>
        <taxon>Tritrichomonas</taxon>
    </lineage>
</organism>
<reference evidence="1" key="1">
    <citation type="submission" date="2016-10" db="EMBL/GenBank/DDBJ databases">
        <authorList>
            <person name="Benchimol M."/>
            <person name="Almeida L.G."/>
            <person name="Vasconcelos A.T."/>
            <person name="Perreira-Neves A."/>
            <person name="Rosa I.A."/>
            <person name="Tasca T."/>
            <person name="Bogo M.R."/>
            <person name="de Souza W."/>
        </authorList>
    </citation>
    <scope>NUCLEOTIDE SEQUENCE [LARGE SCALE GENOMIC DNA]</scope>
    <source>
        <strain evidence="1">K</strain>
    </source>
</reference>
<dbReference type="RefSeq" id="XP_068361357.1">
    <property type="nucleotide sequence ID" value="XM_068503066.1"/>
</dbReference>
<dbReference type="Proteomes" id="UP000179807">
    <property type="component" value="Unassembled WGS sequence"/>
</dbReference>
<name>A0A1J4KFU1_9EUKA</name>
<proteinExistence type="predicted"/>
<sequence length="443" mass="51047">MTSKMKGFFKKRASVQAIPASKGGYLDVSISENHPLLSALPKYPANSIASNIELLPLFTKLLNWLKFHPNTAKYITLFNYTKKLDPKYHEFRQYALKSQITEGFKFISQLEAMINERSEGNSILSDPPHMEISHLNEYHKYWQQAVQQDFIIQLLKFEICEFRNEILIQNKQLAAHLISLLASIDAVPLNFIPYIHFSNLDVPSEVIYARNERCMFLLEQTTKYSNSNMALFKKIDDIYQKYDDSKEIQNARFHTIVASYRLQYDLDCKCLNFAVDPSVFLDFLAHPKSIAYSDVQVYYNNPTPAAFNLLVERIVELFSIKSMEEMSIINSLCSMVFTQVSLPEIKTDGTGTADFDDLMLFGLELFACCDPVSSLKFISDNTDINKPLEYAVNRVIEATKLYTSQWEAFLQYIVDYTISEYLSPKLNSVRFMIMQGISINKNV</sequence>
<dbReference type="EMBL" id="MLAK01000673">
    <property type="protein sequence ID" value="OHT08221.1"/>
    <property type="molecule type" value="Genomic_DNA"/>
</dbReference>
<evidence type="ECO:0000313" key="2">
    <source>
        <dbReference type="Proteomes" id="UP000179807"/>
    </source>
</evidence>
<dbReference type="GeneID" id="94837770"/>
<keyword evidence="2" id="KW-1185">Reference proteome</keyword>
<gene>
    <name evidence="1" type="ORF">TRFO_23293</name>
</gene>
<dbReference type="AlphaFoldDB" id="A0A1J4KFU1"/>
<protein>
    <submittedName>
        <fullName evidence="1">Uncharacterized protein</fullName>
    </submittedName>
</protein>